<dbReference type="RefSeq" id="WP_093305224.1">
    <property type="nucleotide sequence ID" value="NZ_FOOH01000016.1"/>
</dbReference>
<protein>
    <submittedName>
        <fullName evidence="1">Uncharacterized protein</fullName>
    </submittedName>
</protein>
<accession>A0A1I2MXX3</accession>
<keyword evidence="2" id="KW-1185">Reference proteome</keyword>
<evidence type="ECO:0000313" key="1">
    <source>
        <dbReference type="EMBL" id="SFF95968.1"/>
    </source>
</evidence>
<reference evidence="2" key="1">
    <citation type="submission" date="2016-10" db="EMBL/GenBank/DDBJ databases">
        <authorList>
            <person name="Varghese N."/>
            <person name="Submissions S."/>
        </authorList>
    </citation>
    <scope>NUCLEOTIDE SEQUENCE [LARGE SCALE GENOMIC DNA]</scope>
    <source>
        <strain evidence="2">DSM 23515</strain>
    </source>
</reference>
<evidence type="ECO:0000313" key="2">
    <source>
        <dbReference type="Proteomes" id="UP000199116"/>
    </source>
</evidence>
<dbReference type="Proteomes" id="UP000199116">
    <property type="component" value="Unassembled WGS sequence"/>
</dbReference>
<name>A0A1I2MXX3_9FLAO</name>
<dbReference type="EMBL" id="FOOH01000016">
    <property type="protein sequence ID" value="SFF95968.1"/>
    <property type="molecule type" value="Genomic_DNA"/>
</dbReference>
<gene>
    <name evidence="1" type="ORF">SAMN04488033_11686</name>
</gene>
<proteinExistence type="predicted"/>
<dbReference type="AlphaFoldDB" id="A0A1I2MXX3"/>
<organism evidence="1 2">
    <name type="scientific">Salegentibacter agarivorans</name>
    <dbReference type="NCBI Taxonomy" id="345907"/>
    <lineage>
        <taxon>Bacteria</taxon>
        <taxon>Pseudomonadati</taxon>
        <taxon>Bacteroidota</taxon>
        <taxon>Flavobacteriia</taxon>
        <taxon>Flavobacteriales</taxon>
        <taxon>Flavobacteriaceae</taxon>
        <taxon>Salegentibacter</taxon>
    </lineage>
</organism>
<sequence>MKKENIKYFYRIEITTWQEEQGSEEWLTYAREFKSADLLASQQQALAAWNRQMKAFEKGEIMPGFLGPKDSEDREWNWIEKAEAELLFIEMDGNNEYAFLLSGGLEEQNGTGRDAEKYALRTLGYKQNGMFG</sequence>